<evidence type="ECO:0000256" key="2">
    <source>
        <dbReference type="SAM" id="Phobius"/>
    </source>
</evidence>
<proteinExistence type="predicted"/>
<gene>
    <name evidence="3" type="ORF">Pfl04_04250</name>
</gene>
<dbReference type="AlphaFoldDB" id="A0A8J3LQT5"/>
<feature type="compositionally biased region" description="Basic and acidic residues" evidence="1">
    <location>
        <begin position="204"/>
        <end position="223"/>
    </location>
</feature>
<feature type="compositionally biased region" description="Low complexity" evidence="1">
    <location>
        <begin position="97"/>
        <end position="114"/>
    </location>
</feature>
<feature type="region of interest" description="Disordered" evidence="1">
    <location>
        <begin position="391"/>
        <end position="476"/>
    </location>
</feature>
<reference evidence="3" key="1">
    <citation type="submission" date="2021-01" db="EMBL/GenBank/DDBJ databases">
        <title>Whole genome shotgun sequence of Planosporangium flavigriseum NBRC 105377.</title>
        <authorList>
            <person name="Komaki H."/>
            <person name="Tamura T."/>
        </authorList>
    </citation>
    <scope>NUCLEOTIDE SEQUENCE</scope>
    <source>
        <strain evidence="3">NBRC 105377</strain>
    </source>
</reference>
<evidence type="ECO:0000313" key="4">
    <source>
        <dbReference type="Proteomes" id="UP000653674"/>
    </source>
</evidence>
<dbReference type="RefSeq" id="WP_168074815.1">
    <property type="nucleotide sequence ID" value="NZ_BAAAQJ010000008.1"/>
</dbReference>
<feature type="transmembrane region" description="Helical" evidence="2">
    <location>
        <begin position="538"/>
        <end position="559"/>
    </location>
</feature>
<keyword evidence="2" id="KW-0472">Membrane</keyword>
<keyword evidence="2" id="KW-0812">Transmembrane</keyword>
<keyword evidence="4" id="KW-1185">Reference proteome</keyword>
<sequence length="637" mass="69680">MGYRDKGDRSRERRDRRPPLANWSSAAEFGDATIDRPTPLTGRRDRGGRQADGPAARTRSDAAGWATIAPVEDQRDDGYPASRRYSDDEFGAEADSRPWSTSSTSYDSEPSRSYGITSRGGYDSRSRPADEPRRSGRGVEENPRRSRRALEESARRAVEELARRVQDEQPGLLGILDDDAGPRGLPAGYEDDSLGRASNSEASSPRDWRASEPRSRHYRDESHTGSWRARQTTEFETWRSESTQTWRSRETIEVDPSDIRTVGPRAIGSNESSTAAYARPAEPAGLEAWPTETGTWRTGDTATTGSWRVPQELKDVGAQGGDTGGWRTGITPEAGSWSRSRGRWIPSTDDTGEQPNFTVRRYEDTGEIPKDLLEAARDRILDHEALYDSGRHSVTSDRRGDDSGEWRAGSRRAVDADRFADPARDRSDEEPRQRSRYPRYDDDAPRYRAGRRSTSGSRAGRPAPDGYDDDEQRPTRAVVRRAPAYAGPRTAVDNVITPRASAGRGELVRVGRRMTAPDDDDDVEEVAYGYAGAGAATVAWFGLPIGAFLLWAMFLGGAARADCVDANGGPCPTPRDAAFATFAAHLPQVGVAIVLSVLVALLIRLATPFWRPATVGFAAAVVGGGVATVLFTVLNST</sequence>
<dbReference type="Proteomes" id="UP000653674">
    <property type="component" value="Unassembled WGS sequence"/>
</dbReference>
<dbReference type="EMBL" id="BONU01000002">
    <property type="protein sequence ID" value="GIG72021.1"/>
    <property type="molecule type" value="Genomic_DNA"/>
</dbReference>
<protein>
    <submittedName>
        <fullName evidence="3">Uncharacterized protein</fullName>
    </submittedName>
</protein>
<feature type="compositionally biased region" description="Low complexity" evidence="1">
    <location>
        <begin position="291"/>
        <end position="305"/>
    </location>
</feature>
<feature type="compositionally biased region" description="Low complexity" evidence="1">
    <location>
        <begin position="452"/>
        <end position="463"/>
    </location>
</feature>
<feature type="compositionally biased region" description="Basic and acidic residues" evidence="1">
    <location>
        <begin position="1"/>
        <end position="18"/>
    </location>
</feature>
<evidence type="ECO:0000256" key="1">
    <source>
        <dbReference type="SAM" id="MobiDB-lite"/>
    </source>
</evidence>
<evidence type="ECO:0000313" key="3">
    <source>
        <dbReference type="EMBL" id="GIG72021.1"/>
    </source>
</evidence>
<organism evidence="3 4">
    <name type="scientific">Planosporangium flavigriseum</name>
    <dbReference type="NCBI Taxonomy" id="373681"/>
    <lineage>
        <taxon>Bacteria</taxon>
        <taxon>Bacillati</taxon>
        <taxon>Actinomycetota</taxon>
        <taxon>Actinomycetes</taxon>
        <taxon>Micromonosporales</taxon>
        <taxon>Micromonosporaceae</taxon>
        <taxon>Planosporangium</taxon>
    </lineage>
</organism>
<accession>A0A8J3LQT5</accession>
<keyword evidence="2" id="KW-1133">Transmembrane helix</keyword>
<name>A0A8J3LQT5_9ACTN</name>
<comment type="caution">
    <text evidence="3">The sequence shown here is derived from an EMBL/GenBank/DDBJ whole genome shotgun (WGS) entry which is preliminary data.</text>
</comment>
<feature type="transmembrane region" description="Helical" evidence="2">
    <location>
        <begin position="615"/>
        <end position="634"/>
    </location>
</feature>
<feature type="compositionally biased region" description="Basic and acidic residues" evidence="1">
    <location>
        <begin position="122"/>
        <end position="167"/>
    </location>
</feature>
<feature type="compositionally biased region" description="Basic and acidic residues" evidence="1">
    <location>
        <begin position="391"/>
        <end position="405"/>
    </location>
</feature>
<feature type="compositionally biased region" description="Basic and acidic residues" evidence="1">
    <location>
        <begin position="412"/>
        <end position="446"/>
    </location>
</feature>
<feature type="region of interest" description="Disordered" evidence="1">
    <location>
        <begin position="1"/>
        <end position="368"/>
    </location>
</feature>
<feature type="compositionally biased region" description="Gly residues" evidence="1">
    <location>
        <begin position="318"/>
        <end position="327"/>
    </location>
</feature>
<feature type="transmembrane region" description="Helical" evidence="2">
    <location>
        <begin position="579"/>
        <end position="603"/>
    </location>
</feature>